<gene>
    <name evidence="2" type="ORF">CFAM422_003405</name>
</gene>
<reference evidence="2 3" key="1">
    <citation type="submission" date="2018-06" db="EMBL/GenBank/DDBJ databases">
        <title>Genome analysis of cellulolytic fungus Trichoderma lentiforme CFAM-422.</title>
        <authorList>
            <person name="Steindorff A.S."/>
            <person name="Formighieri E.F."/>
            <person name="Midorikawa G.E.O."/>
            <person name="Tamietti M.S."/>
            <person name="Ramos E.Z."/>
            <person name="Silva A.S."/>
            <person name="Bon E.P.S."/>
            <person name="Mendes T.D."/>
            <person name="Damaso M.C.T."/>
            <person name="Favaro L.C.L."/>
        </authorList>
    </citation>
    <scope>NUCLEOTIDE SEQUENCE [LARGE SCALE GENOMIC DNA]</scope>
    <source>
        <strain evidence="2 3">CFAM-422</strain>
    </source>
</reference>
<protein>
    <submittedName>
        <fullName evidence="2">Uncharacterized protein</fullName>
    </submittedName>
</protein>
<evidence type="ECO:0000313" key="2">
    <source>
        <dbReference type="EMBL" id="KAF3074534.1"/>
    </source>
</evidence>
<proteinExistence type="predicted"/>
<feature type="transmembrane region" description="Helical" evidence="1">
    <location>
        <begin position="112"/>
        <end position="132"/>
    </location>
</feature>
<feature type="transmembrane region" description="Helical" evidence="1">
    <location>
        <begin position="512"/>
        <end position="536"/>
    </location>
</feature>
<dbReference type="EMBL" id="QLNT01000005">
    <property type="protein sequence ID" value="KAF3074534.1"/>
    <property type="molecule type" value="Genomic_DNA"/>
</dbReference>
<name>A0A9P5CGH5_9HYPO</name>
<sequence>MAQCWYSMSTKTKERGKKKDQGYEANTYMTILLAITVPCLAMTSVSGFLIGIIFKNRVSLNAGLLELQASGYISSTPRNTISNFMVSGGSKAYYVLFNPSSLSTIASAAGKLIPYLSSTITGLMAFFAANSINQMSQEAQVHKLLTPKQLSVLLGLLVSGWHGLWDAICYRVKRGSKFDGPLFGVVSVLAITTILGSLIIPVIDTWFGFVVIPVEQTQLRINSPAVHLFGRGLISNDCTKNETGSPCNVITVMGKSYLISASEAFKVLHNASAINKVNYFPTDQPQAFLYLGDAASSSNVDFKASTFAVSTQCQPITYDCTHMHPNDSKFNCTPALTGDFNTLSTPVGVKLFSNSSLTENLPFTYQNSVYFATWAVKEQIDSTSFVDDPGVAYHSDTVETLSWILNCSSTVYEATYTWVNGTVTSFNTTLANSTLGGIMSGPFGNDRVNAALQCAVNFASAGNSSADIAETTAAFMSHAVLSLSVGAISSRRNIIEQSRSRVLLTRVPIIPFYFLITLKALYVCGIISLAAIIMIWSHPKEVAELRSQFTIDGLVGTIFREDKIHMPLSENSEEMGNGLQKSEESEIKVALLKRKEEWSYATVLLKSGEAVIQFV</sequence>
<keyword evidence="1" id="KW-0472">Membrane</keyword>
<dbReference type="Proteomes" id="UP000801864">
    <property type="component" value="Unassembled WGS sequence"/>
</dbReference>
<feature type="transmembrane region" description="Helical" evidence="1">
    <location>
        <begin position="182"/>
        <end position="203"/>
    </location>
</feature>
<keyword evidence="1" id="KW-1133">Transmembrane helix</keyword>
<evidence type="ECO:0000256" key="1">
    <source>
        <dbReference type="SAM" id="Phobius"/>
    </source>
</evidence>
<keyword evidence="1" id="KW-0812">Transmembrane</keyword>
<evidence type="ECO:0000313" key="3">
    <source>
        <dbReference type="Proteomes" id="UP000801864"/>
    </source>
</evidence>
<accession>A0A9P5CGH5</accession>
<comment type="caution">
    <text evidence="2">The sequence shown here is derived from an EMBL/GenBank/DDBJ whole genome shotgun (WGS) entry which is preliminary data.</text>
</comment>
<dbReference type="AlphaFoldDB" id="A0A9P5CGH5"/>
<organism evidence="2 3">
    <name type="scientific">Trichoderma lentiforme</name>
    <dbReference type="NCBI Taxonomy" id="1567552"/>
    <lineage>
        <taxon>Eukaryota</taxon>
        <taxon>Fungi</taxon>
        <taxon>Dikarya</taxon>
        <taxon>Ascomycota</taxon>
        <taxon>Pezizomycotina</taxon>
        <taxon>Sordariomycetes</taxon>
        <taxon>Hypocreomycetidae</taxon>
        <taxon>Hypocreales</taxon>
        <taxon>Hypocreaceae</taxon>
        <taxon>Trichoderma</taxon>
    </lineage>
</organism>
<keyword evidence="3" id="KW-1185">Reference proteome</keyword>
<feature type="transmembrane region" description="Helical" evidence="1">
    <location>
        <begin position="28"/>
        <end position="54"/>
    </location>
</feature>